<dbReference type="GO" id="GO:0006516">
    <property type="term" value="P:glycoprotein catabolic process"/>
    <property type="evidence" value="ECO:0007669"/>
    <property type="project" value="TreeGrafter"/>
</dbReference>
<evidence type="ECO:0000259" key="5">
    <source>
        <dbReference type="Pfam" id="PF17678"/>
    </source>
</evidence>
<dbReference type="InterPro" id="IPR008928">
    <property type="entry name" value="6-hairpin_glycosidase_sf"/>
</dbReference>
<dbReference type="SUPFAM" id="SSF48208">
    <property type="entry name" value="Six-hairpin glycosidases"/>
    <property type="match status" value="1"/>
</dbReference>
<reference evidence="6 7" key="1">
    <citation type="submission" date="2019-03" db="EMBL/GenBank/DDBJ databases">
        <title>Porphyromonas levii Isolated from the Uterus of Dairy Cows.</title>
        <authorList>
            <person name="Francis A.M."/>
        </authorList>
    </citation>
    <scope>NUCLEOTIDE SEQUENCE [LARGE SCALE GENOMIC DNA]</scope>
    <source>
        <strain evidence="6 7">AF5678</strain>
    </source>
</reference>
<dbReference type="AlphaFoldDB" id="A0A4Y8WR99"/>
<feature type="domain" description="Glycosyl hydrolase family 92" evidence="4">
    <location>
        <begin position="288"/>
        <end position="744"/>
    </location>
</feature>
<comment type="caution">
    <text evidence="6">The sequence shown here is derived from an EMBL/GenBank/DDBJ whole genome shotgun (WGS) entry which is preliminary data.</text>
</comment>
<dbReference type="InterPro" id="IPR012939">
    <property type="entry name" value="Glyco_hydro_92"/>
</dbReference>
<proteinExistence type="predicted"/>
<keyword evidence="7" id="KW-1185">Reference proteome</keyword>
<dbReference type="OrthoDB" id="9762711at2"/>
<dbReference type="RefSeq" id="WP_134849647.1">
    <property type="nucleotide sequence ID" value="NZ_CP197400.1"/>
</dbReference>
<evidence type="ECO:0000313" key="7">
    <source>
        <dbReference type="Proteomes" id="UP000297225"/>
    </source>
</evidence>
<comment type="subunit">
    <text evidence="2">Monomer.</text>
</comment>
<dbReference type="GO" id="GO:0005975">
    <property type="term" value="P:carbohydrate metabolic process"/>
    <property type="evidence" value="ECO:0007669"/>
    <property type="project" value="InterPro"/>
</dbReference>
<dbReference type="Gene3D" id="2.70.98.10">
    <property type="match status" value="1"/>
</dbReference>
<dbReference type="Gene3D" id="1.20.1050.60">
    <property type="entry name" value="alpha-1,2-mannosidase"/>
    <property type="match status" value="1"/>
</dbReference>
<evidence type="ECO:0000256" key="1">
    <source>
        <dbReference type="ARBA" id="ARBA00001913"/>
    </source>
</evidence>
<keyword evidence="6" id="KW-0378">Hydrolase</keyword>
<dbReference type="STRING" id="1122973.GCA_000379925_01190"/>
<dbReference type="Pfam" id="PF07971">
    <property type="entry name" value="Glyco_hydro_92"/>
    <property type="match status" value="1"/>
</dbReference>
<protein>
    <submittedName>
        <fullName evidence="6">Glycoside hydrolase family 92 protein</fullName>
    </submittedName>
</protein>
<dbReference type="FunFam" id="1.20.1050.60:FF:000001">
    <property type="entry name" value="Putative alpha-1,2-mannosidase"/>
    <property type="match status" value="1"/>
</dbReference>
<dbReference type="EMBL" id="SPNC01000023">
    <property type="protein sequence ID" value="TFH96334.1"/>
    <property type="molecule type" value="Genomic_DNA"/>
</dbReference>
<dbReference type="Proteomes" id="UP000297225">
    <property type="component" value="Unassembled WGS sequence"/>
</dbReference>
<organism evidence="6 7">
    <name type="scientific">Porphyromonas levii</name>
    <dbReference type="NCBI Taxonomy" id="28114"/>
    <lineage>
        <taxon>Bacteria</taxon>
        <taxon>Pseudomonadati</taxon>
        <taxon>Bacteroidota</taxon>
        <taxon>Bacteroidia</taxon>
        <taxon>Bacteroidales</taxon>
        <taxon>Porphyromonadaceae</taxon>
        <taxon>Porphyromonas</taxon>
    </lineage>
</organism>
<dbReference type="Pfam" id="PF17678">
    <property type="entry name" value="Glyco_hydro_92N"/>
    <property type="match status" value="1"/>
</dbReference>
<comment type="cofactor">
    <cofactor evidence="1">
        <name>Ca(2+)</name>
        <dbReference type="ChEBI" id="CHEBI:29108"/>
    </cofactor>
</comment>
<keyword evidence="3" id="KW-0106">Calcium</keyword>
<name>A0A4Y8WR99_9PORP</name>
<evidence type="ECO:0000259" key="4">
    <source>
        <dbReference type="Pfam" id="PF07971"/>
    </source>
</evidence>
<dbReference type="InterPro" id="IPR005887">
    <property type="entry name" value="GH92_a_mannosidase_put"/>
</dbReference>
<dbReference type="InterPro" id="IPR050883">
    <property type="entry name" value="PNGase"/>
</dbReference>
<feature type="domain" description="Glycosyl hydrolase family 92 N-terminal" evidence="5">
    <location>
        <begin position="28"/>
        <end position="282"/>
    </location>
</feature>
<dbReference type="Gene3D" id="1.20.1610.10">
    <property type="entry name" value="alpha-1,2-mannosidases domains"/>
    <property type="match status" value="1"/>
</dbReference>
<dbReference type="PANTHER" id="PTHR12143:SF39">
    <property type="entry name" value="SECRETED PROTEIN"/>
    <property type="match status" value="1"/>
</dbReference>
<sequence length="746" mass="84833">MKRRVGLFLAVVLGLTMVASAQERLVDYVQPFVGTTNFGTTNPGAVLPHGMMSVVPFNVMGSEENRFDKDARWWSTPYDHTNTYFTGFSHVNLSGVGCPEMGSLLLMATSGKLDVDYRNYGSTYTDEAATPGYYTNRLTKYNIFTEATTTLRTGITRFTFPKGESHILLNLGEGLTNETGAMLRRVSDTEIEGTKLLGTFCYNPQAVFPIYFVMQVSTAPNSQGYWKYQRPMKGVEAEWDKDNGQYKLYTKYTKELAGDDVGAFFTYDTEEGEQIEVRMGVSFVSIENARENLQRETEGQSFADIRKRAEEIWEADLARIQVEGGTLEQKQIFYTALYHTLIHPNILQDVNGAYPQMEGGKILNSGVHNRYTVFSLWDTYRNVHQFLSLVYPERQMDMVRTMVAMYEEHGWLPKWELYGRETLTMEGDPAIPVIVDSYFKGLRDFDVHKAYEAMYKSATTVGKDNLLRPDNDDYLALGYVPLREKYDNSVSHALEYYVADNALALFADALGKKSDAKRFRAQSLGYKNYYSKEYGTLRPKLPNGTFLAPFNPKQGENFEPNPGFHEGSAYNYSFFVPHDIAGLTKLMGGKQKFINALQSIFDKGHYDPTNEPNIAYPYLFSYFRGEEWRTQKMVTELLSKHFSTQPDGIPGNDDTGTMSCWALMSMIGLYPDVPGVPEYTLTAPTFDRVVIKLNPKYHGRDQLVIEGKPIGDNQYIKEIILGGKKLNSHRVTHEQLMKAGYIQYKY</sequence>
<dbReference type="InterPro" id="IPR041371">
    <property type="entry name" value="GH92_N"/>
</dbReference>
<gene>
    <name evidence="6" type="ORF">E4P47_02570</name>
</gene>
<dbReference type="PANTHER" id="PTHR12143">
    <property type="entry name" value="PEPTIDE N-GLYCANASE PNGASE -RELATED"/>
    <property type="match status" value="1"/>
</dbReference>
<dbReference type="NCBIfam" id="TIGR01180">
    <property type="entry name" value="aman2_put"/>
    <property type="match status" value="1"/>
</dbReference>
<evidence type="ECO:0000256" key="3">
    <source>
        <dbReference type="ARBA" id="ARBA00022837"/>
    </source>
</evidence>
<dbReference type="Gene3D" id="3.30.2080.10">
    <property type="entry name" value="GH92 mannosidase domain"/>
    <property type="match status" value="1"/>
</dbReference>
<evidence type="ECO:0000256" key="2">
    <source>
        <dbReference type="ARBA" id="ARBA00011245"/>
    </source>
</evidence>
<evidence type="ECO:0000313" key="6">
    <source>
        <dbReference type="EMBL" id="TFH96334.1"/>
    </source>
</evidence>
<dbReference type="GO" id="GO:0005829">
    <property type="term" value="C:cytosol"/>
    <property type="evidence" value="ECO:0007669"/>
    <property type="project" value="TreeGrafter"/>
</dbReference>
<accession>A0A4Y8WR99</accession>
<dbReference type="GO" id="GO:0030246">
    <property type="term" value="F:carbohydrate binding"/>
    <property type="evidence" value="ECO:0007669"/>
    <property type="project" value="InterPro"/>
</dbReference>
<dbReference type="GO" id="GO:0000224">
    <property type="term" value="F:peptide-N4-(N-acetyl-beta-glucosaminyl)asparagine amidase activity"/>
    <property type="evidence" value="ECO:0007669"/>
    <property type="project" value="TreeGrafter"/>
</dbReference>
<dbReference type="InterPro" id="IPR014718">
    <property type="entry name" value="GH-type_carb-bd"/>
</dbReference>